<gene>
    <name evidence="1" type="ORF">LCGC14_1731120</name>
</gene>
<comment type="caution">
    <text evidence="1">The sequence shown here is derived from an EMBL/GenBank/DDBJ whole genome shotgun (WGS) entry which is preliminary data.</text>
</comment>
<protein>
    <submittedName>
        <fullName evidence="1">Uncharacterized protein</fullName>
    </submittedName>
</protein>
<dbReference type="AlphaFoldDB" id="A0A0F9HX80"/>
<evidence type="ECO:0000313" key="1">
    <source>
        <dbReference type="EMBL" id="KKM07712.1"/>
    </source>
</evidence>
<sequence>MEAAEAVQHEGRFGDGEFMSFLLEKWESEGKHTSSFHKKVWRWLSGERPAQNPAERKYVQAIRRWAFNTGSNNVIWQRRKARGCYSRSVA</sequence>
<dbReference type="EMBL" id="LAZR01015710">
    <property type="protein sequence ID" value="KKM07712.1"/>
    <property type="molecule type" value="Genomic_DNA"/>
</dbReference>
<organism evidence="1">
    <name type="scientific">marine sediment metagenome</name>
    <dbReference type="NCBI Taxonomy" id="412755"/>
    <lineage>
        <taxon>unclassified sequences</taxon>
        <taxon>metagenomes</taxon>
        <taxon>ecological metagenomes</taxon>
    </lineage>
</organism>
<name>A0A0F9HX80_9ZZZZ</name>
<accession>A0A0F9HX80</accession>
<reference evidence="1" key="1">
    <citation type="journal article" date="2015" name="Nature">
        <title>Complex archaea that bridge the gap between prokaryotes and eukaryotes.</title>
        <authorList>
            <person name="Spang A."/>
            <person name="Saw J.H."/>
            <person name="Jorgensen S.L."/>
            <person name="Zaremba-Niedzwiedzka K."/>
            <person name="Martijn J."/>
            <person name="Lind A.E."/>
            <person name="van Eijk R."/>
            <person name="Schleper C."/>
            <person name="Guy L."/>
            <person name="Ettema T.J."/>
        </authorList>
    </citation>
    <scope>NUCLEOTIDE SEQUENCE</scope>
</reference>
<proteinExistence type="predicted"/>